<proteinExistence type="predicted"/>
<dbReference type="OrthoDB" id="5422613at2759"/>
<feature type="compositionally biased region" description="Basic and acidic residues" evidence="1">
    <location>
        <begin position="138"/>
        <end position="152"/>
    </location>
</feature>
<dbReference type="PANTHER" id="PTHR38167">
    <property type="entry name" value="C2H2-TYPE DOMAIN-CONTAINING PROTEIN"/>
    <property type="match status" value="1"/>
</dbReference>
<feature type="compositionally biased region" description="Acidic residues" evidence="1">
    <location>
        <begin position="157"/>
        <end position="166"/>
    </location>
</feature>
<dbReference type="Proteomes" id="UP000635477">
    <property type="component" value="Unassembled WGS sequence"/>
</dbReference>
<keyword evidence="3" id="KW-1185">Reference proteome</keyword>
<protein>
    <recommendedName>
        <fullName evidence="4">C2H2-type domain-containing protein</fullName>
    </recommendedName>
</protein>
<gene>
    <name evidence="2" type="ORF">FZEAL_8707</name>
</gene>
<reference evidence="2" key="2">
    <citation type="submission" date="2020-05" db="EMBL/GenBank/DDBJ databases">
        <authorList>
            <person name="Kim H.-S."/>
            <person name="Proctor R.H."/>
            <person name="Brown D.W."/>
        </authorList>
    </citation>
    <scope>NUCLEOTIDE SEQUENCE</scope>
    <source>
        <strain evidence="2">NRRL 22465</strain>
    </source>
</reference>
<evidence type="ECO:0000313" key="2">
    <source>
        <dbReference type="EMBL" id="KAF4974375.1"/>
    </source>
</evidence>
<accession>A0A8H4XGL1</accession>
<dbReference type="PANTHER" id="PTHR38167:SF1">
    <property type="entry name" value="C2H2-TYPE DOMAIN-CONTAINING PROTEIN"/>
    <property type="match status" value="1"/>
</dbReference>
<dbReference type="AlphaFoldDB" id="A0A8H4XGL1"/>
<evidence type="ECO:0008006" key="4">
    <source>
        <dbReference type="Google" id="ProtNLM"/>
    </source>
</evidence>
<evidence type="ECO:0000256" key="1">
    <source>
        <dbReference type="SAM" id="MobiDB-lite"/>
    </source>
</evidence>
<feature type="region of interest" description="Disordered" evidence="1">
    <location>
        <begin position="137"/>
        <end position="173"/>
    </location>
</feature>
<evidence type="ECO:0000313" key="3">
    <source>
        <dbReference type="Proteomes" id="UP000635477"/>
    </source>
</evidence>
<comment type="caution">
    <text evidence="2">The sequence shown here is derived from an EMBL/GenBank/DDBJ whole genome shotgun (WGS) entry which is preliminary data.</text>
</comment>
<organism evidence="2 3">
    <name type="scientific">Fusarium zealandicum</name>
    <dbReference type="NCBI Taxonomy" id="1053134"/>
    <lineage>
        <taxon>Eukaryota</taxon>
        <taxon>Fungi</taxon>
        <taxon>Dikarya</taxon>
        <taxon>Ascomycota</taxon>
        <taxon>Pezizomycotina</taxon>
        <taxon>Sordariomycetes</taxon>
        <taxon>Hypocreomycetidae</taxon>
        <taxon>Hypocreales</taxon>
        <taxon>Nectriaceae</taxon>
        <taxon>Fusarium</taxon>
        <taxon>Fusarium staphyleae species complex</taxon>
    </lineage>
</organism>
<dbReference type="EMBL" id="JABEYC010000762">
    <property type="protein sequence ID" value="KAF4974375.1"/>
    <property type="molecule type" value="Genomic_DNA"/>
</dbReference>
<reference evidence="2" key="1">
    <citation type="journal article" date="2020" name="BMC Genomics">
        <title>Correction to: Identification and distribution of gene clusters required for synthesis of sphingolipid metabolism inhibitors in diverse species of the filamentous fungus Fusarium.</title>
        <authorList>
            <person name="Kim H.S."/>
            <person name="Lohmar J.M."/>
            <person name="Busman M."/>
            <person name="Brown D.W."/>
            <person name="Naumann T.A."/>
            <person name="Divon H.H."/>
            <person name="Lysoe E."/>
            <person name="Uhlig S."/>
            <person name="Proctor R.H."/>
        </authorList>
    </citation>
    <scope>NUCLEOTIDE SEQUENCE</scope>
    <source>
        <strain evidence="2">NRRL 22465</strain>
    </source>
</reference>
<name>A0A8H4XGL1_9HYPO</name>
<sequence length="173" mass="19343">MRAPDHRIRAVLLALCSDSKVKRRALEYCDALQSADASGAQTETAATSVAAGTKRKATSDLFVCVQCDETFTSGDNNDKECAYHWGELEVDDSRDFWADHDENCHGIIDTEEMRDEYPEGFIWSCCDQLGNTTGCKFGRHESHPDKSKRETGSEPLSSEDDDDDDNEHGYHQV</sequence>